<evidence type="ECO:0000313" key="1">
    <source>
        <dbReference type="EMBL" id="EPS74538.1"/>
    </source>
</evidence>
<feature type="non-terminal residue" evidence="1">
    <location>
        <position position="1"/>
    </location>
</feature>
<accession>S8EEW6</accession>
<evidence type="ECO:0000313" key="2">
    <source>
        <dbReference type="Proteomes" id="UP000015453"/>
    </source>
</evidence>
<dbReference type="Proteomes" id="UP000015453">
    <property type="component" value="Unassembled WGS sequence"/>
</dbReference>
<organism evidence="1 2">
    <name type="scientific">Genlisea aurea</name>
    <dbReference type="NCBI Taxonomy" id="192259"/>
    <lineage>
        <taxon>Eukaryota</taxon>
        <taxon>Viridiplantae</taxon>
        <taxon>Streptophyta</taxon>
        <taxon>Embryophyta</taxon>
        <taxon>Tracheophyta</taxon>
        <taxon>Spermatophyta</taxon>
        <taxon>Magnoliopsida</taxon>
        <taxon>eudicotyledons</taxon>
        <taxon>Gunneridae</taxon>
        <taxon>Pentapetalae</taxon>
        <taxon>asterids</taxon>
        <taxon>lamiids</taxon>
        <taxon>Lamiales</taxon>
        <taxon>Lentibulariaceae</taxon>
        <taxon>Genlisea</taxon>
    </lineage>
</organism>
<reference evidence="1 2" key="1">
    <citation type="journal article" date="2013" name="BMC Genomics">
        <title>The miniature genome of a carnivorous plant Genlisea aurea contains a low number of genes and short non-coding sequences.</title>
        <authorList>
            <person name="Leushkin E.V."/>
            <person name="Sutormin R.A."/>
            <person name="Nabieva E.R."/>
            <person name="Penin A.A."/>
            <person name="Kondrashov A.S."/>
            <person name="Logacheva M.D."/>
        </authorList>
    </citation>
    <scope>NUCLEOTIDE SEQUENCE [LARGE SCALE GENOMIC DNA]</scope>
</reference>
<comment type="caution">
    <text evidence="1">The sequence shown here is derived from an EMBL/GenBank/DDBJ whole genome shotgun (WGS) entry which is preliminary data.</text>
</comment>
<gene>
    <name evidence="1" type="ORF">M569_00255</name>
</gene>
<dbReference type="EMBL" id="AUSU01000056">
    <property type="protein sequence ID" value="EPS74538.1"/>
    <property type="molecule type" value="Genomic_DNA"/>
</dbReference>
<proteinExistence type="predicted"/>
<name>S8EEW6_9LAMI</name>
<dbReference type="OrthoDB" id="10549079at2759"/>
<keyword evidence="2" id="KW-1185">Reference proteome</keyword>
<sequence>SGAFVVTEGAEDQEVSYLYQAVFLRLDPISWALRKGKRISRSSFREGRIREILLIAAFSRPPGKA</sequence>
<protein>
    <submittedName>
        <fullName evidence="1">Uncharacterized protein</fullName>
    </submittedName>
</protein>
<dbReference type="AlphaFoldDB" id="S8EEW6"/>